<proteinExistence type="predicted"/>
<dbReference type="SMART" id="SM00146">
    <property type="entry name" value="PI3Kc"/>
    <property type="match status" value="1"/>
</dbReference>
<dbReference type="InterPro" id="IPR044107">
    <property type="entry name" value="PIKKc_ATM"/>
</dbReference>
<evidence type="ECO:0000313" key="13">
    <source>
        <dbReference type="Proteomes" id="UP001651158"/>
    </source>
</evidence>
<evidence type="ECO:0000256" key="1">
    <source>
        <dbReference type="ARBA" id="ARBA00004123"/>
    </source>
</evidence>
<dbReference type="PROSITE" id="PS00916">
    <property type="entry name" value="PI3_4_KINASE_2"/>
    <property type="match status" value="1"/>
</dbReference>
<evidence type="ECO:0000256" key="5">
    <source>
        <dbReference type="ARBA" id="ARBA00022763"/>
    </source>
</evidence>
<dbReference type="Proteomes" id="UP001651158">
    <property type="component" value="Unassembled WGS sequence"/>
</dbReference>
<keyword evidence="5" id="KW-0227">DNA damage</keyword>
<gene>
    <name evidence="12" type="ORF">TcWFU_002281</name>
</gene>
<dbReference type="PANTHER" id="PTHR37079">
    <property type="entry name" value="SERINE/THREONINE-PROTEIN KINASE ATM"/>
    <property type="match status" value="1"/>
</dbReference>
<keyword evidence="3" id="KW-0808">Transferase</keyword>
<dbReference type="PROSITE" id="PS51190">
    <property type="entry name" value="FATC"/>
    <property type="match status" value="1"/>
</dbReference>
<keyword evidence="7" id="KW-0067">ATP-binding</keyword>
<comment type="subcellular location">
    <subcellularLocation>
        <location evidence="1">Nucleus</location>
    </subcellularLocation>
</comment>
<evidence type="ECO:0000256" key="7">
    <source>
        <dbReference type="ARBA" id="ARBA00022840"/>
    </source>
</evidence>
<evidence type="ECO:0000256" key="8">
    <source>
        <dbReference type="ARBA" id="ARBA00023242"/>
    </source>
</evidence>
<dbReference type="PROSITE" id="PS00915">
    <property type="entry name" value="PI3_4_KINASE_1"/>
    <property type="match status" value="1"/>
</dbReference>
<dbReference type="InterPro" id="IPR003152">
    <property type="entry name" value="FATC_dom"/>
</dbReference>
<evidence type="ECO:0000256" key="4">
    <source>
        <dbReference type="ARBA" id="ARBA00022741"/>
    </source>
</evidence>
<feature type="domain" description="PI3K/PI4K catalytic" evidence="10">
    <location>
        <begin position="3395"/>
        <end position="3742"/>
    </location>
</feature>
<dbReference type="InterPro" id="IPR000403">
    <property type="entry name" value="PI3/4_kinase_cat_dom"/>
</dbReference>
<evidence type="ECO:0000256" key="2">
    <source>
        <dbReference type="ARBA" id="ARBA00012513"/>
    </source>
</evidence>
<dbReference type="Gene3D" id="3.30.1010.10">
    <property type="entry name" value="Phosphatidylinositol 3-kinase Catalytic Subunit, Chain A, domain 4"/>
    <property type="match status" value="1"/>
</dbReference>
<evidence type="ECO:0000256" key="9">
    <source>
        <dbReference type="SAM" id="MobiDB-lite"/>
    </source>
</evidence>
<dbReference type="InterPro" id="IPR011009">
    <property type="entry name" value="Kinase-like_dom_sf"/>
</dbReference>
<keyword evidence="8" id="KW-0539">Nucleus</keyword>
<keyword evidence="6 12" id="KW-0418">Kinase</keyword>
<evidence type="ECO:0000256" key="6">
    <source>
        <dbReference type="ARBA" id="ARBA00022777"/>
    </source>
</evidence>
<reference evidence="12 13" key="1">
    <citation type="journal article" date="2022" name="Front. Cell. Infect. Microbiol.">
        <title>The Genomes of Two Strains of Taenia crassiceps the Animal Model for the Study of Human Cysticercosis.</title>
        <authorList>
            <person name="Bobes R.J."/>
            <person name="Estrada K."/>
            <person name="Rios-Valencia D.G."/>
            <person name="Calderon-Gallegos A."/>
            <person name="de la Torre P."/>
            <person name="Carrero J.C."/>
            <person name="Sanchez-Flores A."/>
            <person name="Laclette J.P."/>
        </authorList>
    </citation>
    <scope>NUCLEOTIDE SEQUENCE [LARGE SCALE GENOMIC DNA]</scope>
    <source>
        <strain evidence="12">WFUcys</strain>
    </source>
</reference>
<feature type="region of interest" description="Disordered" evidence="9">
    <location>
        <begin position="365"/>
        <end position="384"/>
    </location>
</feature>
<protein>
    <recommendedName>
        <fullName evidence="2">non-specific serine/threonine protein kinase</fullName>
        <ecNumber evidence="2">2.7.11.1</ecNumber>
    </recommendedName>
</protein>
<dbReference type="GO" id="GO:0016301">
    <property type="term" value="F:kinase activity"/>
    <property type="evidence" value="ECO:0007669"/>
    <property type="project" value="UniProtKB-KW"/>
</dbReference>
<evidence type="ECO:0000313" key="12">
    <source>
        <dbReference type="EMBL" id="KAL5107438.1"/>
    </source>
</evidence>
<dbReference type="InterPro" id="IPR018936">
    <property type="entry name" value="PI3/4_kinase_CS"/>
</dbReference>
<evidence type="ECO:0000259" key="10">
    <source>
        <dbReference type="PROSITE" id="PS50290"/>
    </source>
</evidence>
<evidence type="ECO:0000256" key="3">
    <source>
        <dbReference type="ARBA" id="ARBA00022679"/>
    </source>
</evidence>
<dbReference type="Pfam" id="PF00454">
    <property type="entry name" value="PI3_PI4_kinase"/>
    <property type="match status" value="1"/>
</dbReference>
<dbReference type="InterPro" id="IPR038980">
    <property type="entry name" value="ATM_plant"/>
</dbReference>
<feature type="compositionally biased region" description="Polar residues" evidence="9">
    <location>
        <begin position="163"/>
        <end position="175"/>
    </location>
</feature>
<evidence type="ECO:0000259" key="11">
    <source>
        <dbReference type="PROSITE" id="PS51190"/>
    </source>
</evidence>
<dbReference type="Gene3D" id="1.10.1070.11">
    <property type="entry name" value="Phosphatidylinositol 3-/4-kinase, catalytic domain"/>
    <property type="match status" value="1"/>
</dbReference>
<accession>A0ABR4QDN6</accession>
<feature type="region of interest" description="Disordered" evidence="9">
    <location>
        <begin position="163"/>
        <end position="226"/>
    </location>
</feature>
<keyword evidence="4" id="KW-0547">Nucleotide-binding</keyword>
<dbReference type="CDD" id="cd05171">
    <property type="entry name" value="PIKKc_ATM"/>
    <property type="match status" value="1"/>
</dbReference>
<dbReference type="EC" id="2.7.11.1" evidence="2"/>
<feature type="compositionally biased region" description="Polar residues" evidence="9">
    <location>
        <begin position="183"/>
        <end position="193"/>
    </location>
</feature>
<dbReference type="SUPFAM" id="SSF56112">
    <property type="entry name" value="Protein kinase-like (PK-like)"/>
    <property type="match status" value="1"/>
</dbReference>
<feature type="domain" description="FATC" evidence="11">
    <location>
        <begin position="3786"/>
        <end position="3818"/>
    </location>
</feature>
<keyword evidence="13" id="KW-1185">Reference proteome</keyword>
<feature type="compositionally biased region" description="Acidic residues" evidence="9">
    <location>
        <begin position="194"/>
        <end position="226"/>
    </location>
</feature>
<dbReference type="PANTHER" id="PTHR37079:SF4">
    <property type="entry name" value="SERINE_THREONINE-PROTEIN KINASE ATM"/>
    <property type="match status" value="1"/>
</dbReference>
<dbReference type="EMBL" id="JAKROA010000004">
    <property type="protein sequence ID" value="KAL5107438.1"/>
    <property type="molecule type" value="Genomic_DNA"/>
</dbReference>
<comment type="caution">
    <text evidence="12">The sequence shown here is derived from an EMBL/GenBank/DDBJ whole genome shotgun (WGS) entry which is preliminary data.</text>
</comment>
<sequence length="3818" mass="425404">MSNRRRTLVSDSDLEYLRDLAKSYARKNTFDIWQQVLEYEIAKKMGNFKLASSILADNYTSRASRWVDEVNGIFAGLLSTPVSQQCQKLFFALQHRVQTDMTISYLNSVFTTAESKADFILQFLTNRIDMLGEGSVVGVLLENLIELLMAAEERHCQAFNSKTENCKTVSSTPQSPDKEDASVPTTRSCLLNESNEELETDEGEEGEVLEEADEDDDDDMDDEDVDNQGSKLLAEKQCIGVMNFNRMRLACEVFPMVHRTRNGIKISSSQLHTLVIKSFQFLLTFAAQVPFAKDGCPEIFGLSGSLPELLKMEPAKYLRLFLDMASDLLKWPVTGPSFQVQHQSDIFETLRRCYHIYKDLEHEVRQKSGSSGGGGSNSKKRTSTSAHNLSTVANQVICIFWSLFVEKGIAYLKDFGLRAYVPFCIAEVALSIDGCDLPANEPLSESLYLLQSLWSLRLRFKAQEKKSKSRSSRRAKSVLEDMYCTLQPQSGVSDIKFSCLLEFFVRANLALASLNDVNADFEEVFENPALLSGAYSEEQFRALQCLLIVTRLRLKPPTQAKQLTADRLRLVYRMVELKLDDDTDSRLWTKLSNQTIAISVASSRDTAEVCMASVEQWLVEASKTRSSVDAACLAFVLHQNPFWTRLPNFKCAHLGEVTSCLKSNWSTARRFFASWLRDGFIQSPSSLSHLVKMETCAEELESQESEILDLCTSLIQASPSADILLTLLHFIKQEGKPDLKLPLDEVFVFLFGLLNDAGLVFLQPLAIDSLSSLLWHLPIETQALEVCNLSRLQDWCLDQMKTTPSGPVALLLCHAQNVCFYSRRTLHFNFMSLLEGVLVCFECGWSDSSGLGWFLRLLRWTVAEVCITPDLHKSVFGCFLKHAPVIFKLWPNFRETAGQYAPPHLHPPTLDVNDKSSPVLAQAVGGCLNDPYAMDGFYMTSSIFEDLLTNWKDSTKSSLAYLSSDACFVVEGKPLLLPSRNSRRPLPNCVDTSHELLAFCRWIINTSIVLNSSITVEEIKPFFCLLINFFTTEWSRNADRVRFQTEDSICSQLAAMRDFFVTFGALLVALEAFELTDLLDPLKVHSSDYQQPWIYECLSSFVLADDTVSWLCFKCFTALDVISKALGSAKSSLAIEVAVSTAVTGLAISTYYIQRRFESIDGSSSSIDRIWNQALLWFEQLSMSKLRGESGYRNETSRVLLQDRLISCLLESLIRLDSFSIAGHIYIPSRTQHLSSLWNTLLSTTVFGNPLTPWRYRLSLFAYLVWPKTSIKIVCSTATSLPPPLVFLLSTHSSASDILRCYFLHWSLGYLLRPEDPFPKTFPRVSTIPVFGEKYVQLIEKFVSSHLSEPSDLWTRLFFHLVSPKTIEISCLQEVVDYVLGDVEQRFGLVTILFALLHRVPETEWPHRLGQLIQCLLRYRSTDQLPGNAAAHCVDLDLNDGEVSSPMCELTIGEESTTVIASSHSFESKMLLPLNAFSHPSLLSMTVKCLQEILPNLSWRSAYDTGWLAKLHHFLRTVNFFPADNESVVELFCSLIDTLKEALKTQLLLKRWSLFLIMVAALNDFGEFLCTYLTRIGEDISHKEIWEKIAGQVIKLAETAWIAGGARWPKFEENFLPPNLASVFCHSLNVWVRLHSFGLLDDEVPAIPLEVFLTQEDANTAFQPFRFLQSLPHESKDALLLLIANIAGSLSGMKRIISPALLCTLDWLLLLIVRILTKWKWPYRSRLSEKRDSSHHSLSHLKLCSKFHSPASLIVSTCCLLIKHIEPSHIVGKVFLNRLANKNKSYFRLYLRPYLMPLCLWEISGGSFDQSVCLREFQAAANAWSYSSFEEFLGQSQEYGAFLQIAGINAAESIVSRSTYIQIAACLFAKDRFPAYMRTLKSSNHNVFKSLCCLEGFVSVASHLFCFVLLFTSDTSADSARNASRIGYHLVSRLTLLFVELFADHQVDIGKLISSPSIVGDLEQMTSQILSQVTSLNPDFVLTLSEALLEAGCHLLRHPHEPGADSACDPLGGYYPRISAWLAVARFIILLASSSPNATPTSNSYLNWRLISGIVDLIDVEYESNRIQSIGFLLNALLDIIKVVVNDTSIIPDDQLEVAWHNSAVYLLVEVASKLSALPDDVHLDLSQNLIEILDHLFQASGGCHFSNSICHLDNIFGNNVLLAPYQPHFSGLCKCNRRDVNEEIHRLLKWTDFLLHPRLLKYRAAGLHHLTALLRPRHEFTAVQLHERLVTVLHNRTEEKMHLIEVDNVQNWVPPAGNSGCSDVINQKRLLFRILADLSTGNHLVKIDLETRRAMVECVASLKAISIDEKSAIGLSGGVRELFEKAPDPMAVEQLDCVISVANGIASPNSNFSRLGPQCLRKILGNPQLKMSLFGTLNISEAERKICILTKLAPYVSVEELKNVRNSTSQSALKFATKNVTEAVLRDLSFQTLADLALSKRSSPETTVLKIAEWLFDKALVLDEFFLALKPLILAEVYVAKRLVPWIFVAVFVNLRFLSASCTRKDVGQALSGLTGVLNTLLEKSQLVPFLLSILNALLTYSQWLIRSGIATNLEWDLNWLSASKLSLNVGQLETAWLFFELAWIKQPKELLCDSVAQNLWIDLCRAQKDLVGLKASQVAMAQFLDHSADGVTLEDRFRCAINELDSRRSLLWEEGAGQSVDVARIALRLHHLGADRIFSQLAAAQDSENIPTLTEAKYRVAWHSGTWEIGGSIKPVLCDNALLGVDFKTLPISRIQPPADSTLTFQCESVETETGVESNLDSLRRDCASCMGQWDELEVTPPSSLEDEKLIYFLRQSACCEDWNYVAKLVNDRRSSSIRLLSENPTALQSFASEANILQAWSHISTLLRNQINASSARAASSIILLQASIEECISWNASQSTSLLEASLRLSKALADSVDDPSPWLPLLNVHAQLQLADLYIERGNALCAERLLMTVPQTEVASKELTLRKNISFALAKSKLQRLCGETSLSCARLTSVLNDAAEVISSMKLNHDIPARLLLDSYLSCTVSLCKWLAECGTMSLADIVVRRLKPAIELAEKSWSSKVEQPLCSSADALAALAEFADAQYQMVDGYLRSPEFAARRRLLFDADADAACLTEVDGKSRFLRLLQRQSTLESLELANLLSSLQNFFSTAIISYCQCLAKSDKFNLKVYRLVSLWLNALSQTVENRGLANCDLIEGSANEGLFTPAWLSSLEAHLGAIRVDKFLPLFPQLLVRLTTPNAEDRQGETHAAFHAMLAKLIKALLKRHPYHTGYSLLALVNARLDDPPSATSSAATSRAKRQRVEATVDKGGARVVLARQLFSEVCSSDVTRGRIFAQMQALATAYIEWANVDVEKKRNVKGDIPMPSRCTLSRLSSEAERCLHLLPVITCPPRVSSSGSYHDLVRVVGFADTYRLAGGLNLPKIVTCLCSDGRQRKQLVKGRDDPRQDAIMQQVFSAANHLLAIFSVSNSSKCPKSSSFSSSHANAMRMRTYMVVPLARRSGLIEWCEGTIPLGEWLAAETFGAHQRYRPSDLTPSQAKLKLAGARDKPLNRRMAVFAEICSKIQPVLGYFFLEHFPEPSAWYAARRRYTASLATASILGYLVGLGDRHPHNLLLHPTTGEVVHIDLGIAFDQGRLMPTPEMVPFRLTRDLVHALGPLGVEVGFVNIAELVLCAFSSGSEIILTLLEVLLHDPLYSWSLSPAQLCALEARRAEVTGCSAFPGGGGGESSTFANISTTVAAAAASGSIVNPYRTSLRRPRDSVNQLAERVLLTVRDKLAGRVGGIGSSGLTAGTAAEGALGTLGPAGHVALLVRAATDPQNLGRMYFGWQAYL</sequence>
<dbReference type="Pfam" id="PF02260">
    <property type="entry name" value="FATC"/>
    <property type="match status" value="1"/>
</dbReference>
<name>A0ABR4QDN6_9CEST</name>
<organism evidence="12 13">
    <name type="scientific">Taenia crassiceps</name>
    <dbReference type="NCBI Taxonomy" id="6207"/>
    <lineage>
        <taxon>Eukaryota</taxon>
        <taxon>Metazoa</taxon>
        <taxon>Spiralia</taxon>
        <taxon>Lophotrochozoa</taxon>
        <taxon>Platyhelminthes</taxon>
        <taxon>Cestoda</taxon>
        <taxon>Eucestoda</taxon>
        <taxon>Cyclophyllidea</taxon>
        <taxon>Taeniidae</taxon>
        <taxon>Taenia</taxon>
    </lineage>
</organism>
<dbReference type="InterPro" id="IPR036940">
    <property type="entry name" value="PI3/4_kinase_cat_sf"/>
</dbReference>
<dbReference type="SMART" id="SM01343">
    <property type="entry name" value="FATC"/>
    <property type="match status" value="1"/>
</dbReference>
<dbReference type="PROSITE" id="PS50290">
    <property type="entry name" value="PI3_4_KINASE_3"/>
    <property type="match status" value="1"/>
</dbReference>